<dbReference type="PROSITE" id="PS50975">
    <property type="entry name" value="ATP_GRASP"/>
    <property type="match status" value="1"/>
</dbReference>
<evidence type="ECO:0000256" key="8">
    <source>
        <dbReference type="PROSITE-ProRule" id="PRU00409"/>
    </source>
</evidence>
<keyword evidence="3 8" id="KW-0547">Nucleotide-binding</keyword>
<dbReference type="Pfam" id="PF22660">
    <property type="entry name" value="RS_preATP-grasp-like"/>
    <property type="match status" value="1"/>
</dbReference>
<evidence type="ECO:0000313" key="10">
    <source>
        <dbReference type="EMBL" id="KRM20982.1"/>
    </source>
</evidence>
<dbReference type="GO" id="GO:0006164">
    <property type="term" value="P:purine nucleotide biosynthetic process"/>
    <property type="evidence" value="ECO:0007669"/>
    <property type="project" value="UniProtKB-KW"/>
</dbReference>
<evidence type="ECO:0000256" key="1">
    <source>
        <dbReference type="ARBA" id="ARBA00001936"/>
    </source>
</evidence>
<evidence type="ECO:0000256" key="4">
    <source>
        <dbReference type="ARBA" id="ARBA00022755"/>
    </source>
</evidence>
<comment type="pathway">
    <text evidence="7">Purine metabolism.</text>
</comment>
<dbReference type="AlphaFoldDB" id="A0AA89KW95"/>
<dbReference type="InterPro" id="IPR003135">
    <property type="entry name" value="ATP-grasp_carboxylate-amine"/>
</dbReference>
<dbReference type="PANTHER" id="PTHR11609:SF5">
    <property type="entry name" value="PHOSPHORIBOSYLAMINOIMIDAZOLE CARBOXYLASE"/>
    <property type="match status" value="1"/>
</dbReference>
<dbReference type="Gene3D" id="3.30.1490.20">
    <property type="entry name" value="ATP-grasp fold, A domain"/>
    <property type="match status" value="1"/>
</dbReference>
<evidence type="ECO:0000256" key="6">
    <source>
        <dbReference type="ARBA" id="ARBA00023211"/>
    </source>
</evidence>
<evidence type="ECO:0000256" key="7">
    <source>
        <dbReference type="ARBA" id="ARBA00025704"/>
    </source>
</evidence>
<evidence type="ECO:0000256" key="2">
    <source>
        <dbReference type="ARBA" id="ARBA00001946"/>
    </source>
</evidence>
<evidence type="ECO:0000256" key="3">
    <source>
        <dbReference type="ARBA" id="ARBA00022741"/>
    </source>
</evidence>
<dbReference type="Pfam" id="PF02222">
    <property type="entry name" value="ATP-grasp"/>
    <property type="match status" value="1"/>
</dbReference>
<keyword evidence="4" id="KW-0658">Purine biosynthesis</keyword>
<protein>
    <submittedName>
        <fullName evidence="10">ATP-grasp domain protein</fullName>
    </submittedName>
</protein>
<dbReference type="RefSeq" id="WP_226789474.1">
    <property type="nucleotide sequence ID" value="NZ_AYZB01000058.1"/>
</dbReference>
<comment type="cofactor">
    <cofactor evidence="1">
        <name>Mn(2+)</name>
        <dbReference type="ChEBI" id="CHEBI:29035"/>
    </cofactor>
</comment>
<keyword evidence="5 8" id="KW-0067">ATP-binding</keyword>
<dbReference type="Gene3D" id="3.40.50.20">
    <property type="match status" value="1"/>
</dbReference>
<comment type="caution">
    <text evidence="10">The sequence shown here is derived from an EMBL/GenBank/DDBJ whole genome shotgun (WGS) entry which is preliminary data.</text>
</comment>
<proteinExistence type="predicted"/>
<comment type="cofactor">
    <cofactor evidence="2">
        <name>Mg(2+)</name>
        <dbReference type="ChEBI" id="CHEBI:18420"/>
    </cofactor>
</comment>
<dbReference type="PANTHER" id="PTHR11609">
    <property type="entry name" value="PURINE BIOSYNTHESIS PROTEIN 6/7, PUR6/7"/>
    <property type="match status" value="1"/>
</dbReference>
<dbReference type="SUPFAM" id="SSF52440">
    <property type="entry name" value="PreATP-grasp domain"/>
    <property type="match status" value="1"/>
</dbReference>
<organism evidence="10 11">
    <name type="scientific">Latilactobacillus graminis DSM 20719</name>
    <dbReference type="NCBI Taxonomy" id="1423752"/>
    <lineage>
        <taxon>Bacteria</taxon>
        <taxon>Bacillati</taxon>
        <taxon>Bacillota</taxon>
        <taxon>Bacilli</taxon>
        <taxon>Lactobacillales</taxon>
        <taxon>Lactobacillaceae</taxon>
        <taxon>Latilactobacillus</taxon>
    </lineage>
</organism>
<dbReference type="GO" id="GO:0005829">
    <property type="term" value="C:cytosol"/>
    <property type="evidence" value="ECO:0007669"/>
    <property type="project" value="TreeGrafter"/>
</dbReference>
<dbReference type="GO" id="GO:0005524">
    <property type="term" value="F:ATP binding"/>
    <property type="evidence" value="ECO:0007669"/>
    <property type="project" value="UniProtKB-UniRule"/>
</dbReference>
<dbReference type="Proteomes" id="UP000050823">
    <property type="component" value="Unassembled WGS sequence"/>
</dbReference>
<dbReference type="InterPro" id="IPR016185">
    <property type="entry name" value="PreATP-grasp_dom_sf"/>
</dbReference>
<gene>
    <name evidence="10" type="ORF">FC90_GL001514</name>
</gene>
<feature type="domain" description="ATP-grasp" evidence="9">
    <location>
        <begin position="120"/>
        <end position="306"/>
    </location>
</feature>
<accession>A0AA89KW95</accession>
<evidence type="ECO:0000259" key="9">
    <source>
        <dbReference type="PROSITE" id="PS50975"/>
    </source>
</evidence>
<name>A0AA89KW95_9LACO</name>
<dbReference type="InterPro" id="IPR013815">
    <property type="entry name" value="ATP_grasp_subdomain_1"/>
</dbReference>
<reference evidence="10 11" key="1">
    <citation type="journal article" date="2015" name="Genome Announc.">
        <title>Expanding the biotechnology potential of lactobacilli through comparative genomics of 213 strains and associated genera.</title>
        <authorList>
            <person name="Sun Z."/>
            <person name="Harris H.M."/>
            <person name="McCann A."/>
            <person name="Guo C."/>
            <person name="Argimon S."/>
            <person name="Zhang W."/>
            <person name="Yang X."/>
            <person name="Jeffery I.B."/>
            <person name="Cooney J.C."/>
            <person name="Kagawa T.F."/>
            <person name="Liu W."/>
            <person name="Song Y."/>
            <person name="Salvetti E."/>
            <person name="Wrobel A."/>
            <person name="Rasinkangas P."/>
            <person name="Parkhill J."/>
            <person name="Rea M.C."/>
            <person name="O'Sullivan O."/>
            <person name="Ritari J."/>
            <person name="Douillard F.P."/>
            <person name="Paul Ross R."/>
            <person name="Yang R."/>
            <person name="Briner A.E."/>
            <person name="Felis G.E."/>
            <person name="de Vos W.M."/>
            <person name="Barrangou R."/>
            <person name="Klaenhammer T.R."/>
            <person name="Caufield P.W."/>
            <person name="Cui Y."/>
            <person name="Zhang H."/>
            <person name="O'Toole P.W."/>
        </authorList>
    </citation>
    <scope>NUCLEOTIDE SEQUENCE [LARGE SCALE GENOMIC DNA]</scope>
    <source>
        <strain evidence="10 11">DSM 20719</strain>
    </source>
</reference>
<dbReference type="SUPFAM" id="SSF56059">
    <property type="entry name" value="Glutathione synthetase ATP-binding domain-like"/>
    <property type="match status" value="1"/>
</dbReference>
<evidence type="ECO:0000313" key="11">
    <source>
        <dbReference type="Proteomes" id="UP000050823"/>
    </source>
</evidence>
<evidence type="ECO:0000256" key="5">
    <source>
        <dbReference type="ARBA" id="ARBA00022840"/>
    </source>
</evidence>
<dbReference type="InterPro" id="IPR011761">
    <property type="entry name" value="ATP-grasp"/>
</dbReference>
<keyword evidence="6" id="KW-0464">Manganese</keyword>
<sequence length="378" mass="42495">MNKKAGKVMPVIYPGQTIGIIGNDQRAYMLALKAKEMGYRVAAIVTPQIQNTAFTSLIDCQIDGELNDYQKLSQLGEVSQVLTYTNELLDEALLEQLAQQYYLPQGSNVLSVTQDRYLEKVFLNDLNINIPPFATIVDVDDIYQAIESIGYPCILKPIQKGYGKQYQRFIQQPSDLEKDAASLKLGTYILESWIPDAQELSVMVVKCKTGQIVTLPVIENEFDDHRLKMSLVPARINQDVATEINRLAHLIGDKLDYIGVFGVEFFLTPDMNIYVKRIIPTPHATGDVLSHTLNFSQYEYHLKVICQLAVGPARLNSAGMMLGVQERQRSLIQTQMKIKPDWYFNLHTVTADQQIGLVTATGQTIQPLIANFEAADLY</sequence>
<dbReference type="GO" id="GO:0046872">
    <property type="term" value="F:metal ion binding"/>
    <property type="evidence" value="ECO:0007669"/>
    <property type="project" value="InterPro"/>
</dbReference>
<dbReference type="InterPro" id="IPR054350">
    <property type="entry name" value="PurT/PurK_preATP-grasp"/>
</dbReference>
<dbReference type="EMBL" id="AYZB01000058">
    <property type="protein sequence ID" value="KRM20982.1"/>
    <property type="molecule type" value="Genomic_DNA"/>
</dbReference>
<dbReference type="Gene3D" id="3.30.470.20">
    <property type="entry name" value="ATP-grasp fold, B domain"/>
    <property type="match status" value="1"/>
</dbReference>